<accession>A0A120G7L1</accession>
<reference evidence="1 2" key="1">
    <citation type="submission" date="2015-05" db="EMBL/GenBank/DDBJ databases">
        <title>A genomic and transcriptomic approach to investigate the blue pigment phenotype in Pseudomonas fluorescens.</title>
        <authorList>
            <person name="Andreani N.A."/>
            <person name="Cardazzo B."/>
        </authorList>
    </citation>
    <scope>NUCLEOTIDE SEQUENCE [LARGE SCALE GENOMIC DNA]</scope>
    <source>
        <strain evidence="1 2">Ps_22</strain>
    </source>
</reference>
<organism evidence="1 2">
    <name type="scientific">Pseudomonas fluorescens</name>
    <dbReference type="NCBI Taxonomy" id="294"/>
    <lineage>
        <taxon>Bacteria</taxon>
        <taxon>Pseudomonadati</taxon>
        <taxon>Pseudomonadota</taxon>
        <taxon>Gammaproteobacteria</taxon>
        <taxon>Pseudomonadales</taxon>
        <taxon>Pseudomonadaceae</taxon>
        <taxon>Pseudomonas</taxon>
    </lineage>
</organism>
<dbReference type="EMBL" id="LCYA01000078">
    <property type="protein sequence ID" value="KWV87446.1"/>
    <property type="molecule type" value="Genomic_DNA"/>
</dbReference>
<dbReference type="Proteomes" id="UP000061348">
    <property type="component" value="Unassembled WGS sequence"/>
</dbReference>
<evidence type="ECO:0000313" key="2">
    <source>
        <dbReference type="Proteomes" id="UP000061348"/>
    </source>
</evidence>
<gene>
    <name evidence="1" type="ORF">PFLmoz3_03295</name>
</gene>
<comment type="caution">
    <text evidence="1">The sequence shown here is derived from an EMBL/GenBank/DDBJ whole genome shotgun (WGS) entry which is preliminary data.</text>
</comment>
<name>A0A120G7L1_PSEFL</name>
<sequence length="327" mass="36087">MLRLVLRQLFQHVEYALGERRLHGVDDRVFLQDFPRHVQRQVVGVDHTFDKAQVQRQEGFRLVHYEHALHVQLQAFWRLALVQVERSTGRYVEQRAVFELTFNLVVAPAQRVLVVVPDVLVELLVFLVLDLGTRTGPQGAGAVDGFPLHRRGFFAFGNGLFLGQLDRQRDVVGVLLDDVAQTPAIGEFVFTGFQVQHDARTTVSLVDSGDFKFALALGSPVHAFAGVKAGAAAEYFNLVGDDEGRIEAHAELADQVRVFFLVARQVLHEICGAGLGDGPQVGDRIVTAHADTVVFEGDGLGVFVVAHTDLEFRAAFQQLGLGQGFET</sequence>
<dbReference type="AlphaFoldDB" id="A0A120G7L1"/>
<proteinExistence type="predicted"/>
<protein>
    <submittedName>
        <fullName evidence="1">Uncharacterized protein</fullName>
    </submittedName>
</protein>
<evidence type="ECO:0000313" key="1">
    <source>
        <dbReference type="EMBL" id="KWV87446.1"/>
    </source>
</evidence>